<name>A0A914N9V2_MELIC</name>
<dbReference type="Proteomes" id="UP000887563">
    <property type="component" value="Unplaced"/>
</dbReference>
<evidence type="ECO:0000313" key="3">
    <source>
        <dbReference type="Proteomes" id="UP000887563"/>
    </source>
</evidence>
<protein>
    <submittedName>
        <fullName evidence="4">Uncharacterized protein</fullName>
    </submittedName>
</protein>
<organism evidence="3 4">
    <name type="scientific">Meloidogyne incognita</name>
    <name type="common">Southern root-knot nematode worm</name>
    <name type="synonym">Oxyuris incognita</name>
    <dbReference type="NCBI Taxonomy" id="6306"/>
    <lineage>
        <taxon>Eukaryota</taxon>
        <taxon>Metazoa</taxon>
        <taxon>Ecdysozoa</taxon>
        <taxon>Nematoda</taxon>
        <taxon>Chromadorea</taxon>
        <taxon>Rhabditida</taxon>
        <taxon>Tylenchina</taxon>
        <taxon>Tylenchomorpha</taxon>
        <taxon>Tylenchoidea</taxon>
        <taxon>Meloidogynidae</taxon>
        <taxon>Meloidogyninae</taxon>
        <taxon>Meloidogyne</taxon>
        <taxon>Meloidogyne incognita group</taxon>
    </lineage>
</organism>
<keyword evidence="2" id="KW-1133">Transmembrane helix</keyword>
<proteinExistence type="predicted"/>
<evidence type="ECO:0000256" key="1">
    <source>
        <dbReference type="SAM" id="MobiDB-lite"/>
    </source>
</evidence>
<keyword evidence="2" id="KW-0812">Transmembrane</keyword>
<dbReference type="AlphaFoldDB" id="A0A914N9V2"/>
<keyword evidence="3" id="KW-1185">Reference proteome</keyword>
<feature type="region of interest" description="Disordered" evidence="1">
    <location>
        <begin position="75"/>
        <end position="114"/>
    </location>
</feature>
<evidence type="ECO:0000256" key="2">
    <source>
        <dbReference type="SAM" id="Phobius"/>
    </source>
</evidence>
<evidence type="ECO:0000313" key="4">
    <source>
        <dbReference type="WBParaSite" id="Minc3s04804g37031"/>
    </source>
</evidence>
<sequence length="293" mass="34584">MKKDMYYFILIIYFQFLVNYLIISKVDGVGDEKGKRVAESSKALKGKNMPPSYFIIEKMDRVVENLDKVSKVEEKSLKTRGETSNENDEDKLKNEVSGETSNENESEIKVEEEDKLKKEKEKNELIEKEREHLIKLSEVVKNRYIIKEMAKINELSSMIYEFLFNNNLDEGLSSIKLGNILKEINETLKRYMEFEGKLGNDEEITLINNKEKIFVIELINTVFSLQYFFGNLKLEIVLGQKLIEFSNEKLNEKIKIEEERINNFLKNFMIDKNEYLMIKYGKKKKNKFEDKKA</sequence>
<keyword evidence="2" id="KW-0472">Membrane</keyword>
<accession>A0A914N9V2</accession>
<feature type="transmembrane region" description="Helical" evidence="2">
    <location>
        <begin position="6"/>
        <end position="23"/>
    </location>
</feature>
<reference evidence="4" key="1">
    <citation type="submission" date="2022-11" db="UniProtKB">
        <authorList>
            <consortium name="WormBaseParasite"/>
        </authorList>
    </citation>
    <scope>IDENTIFICATION</scope>
</reference>
<dbReference type="WBParaSite" id="Minc3s04804g37031">
    <property type="protein sequence ID" value="Minc3s04804g37031"/>
    <property type="gene ID" value="Minc3s04804g37031"/>
</dbReference>